<dbReference type="GO" id="GO:0035556">
    <property type="term" value="P:intracellular signal transduction"/>
    <property type="evidence" value="ECO:0007669"/>
    <property type="project" value="InterPro"/>
</dbReference>
<dbReference type="PROSITE" id="PS50125">
    <property type="entry name" value="GUANYLATE_CYCLASE_2"/>
    <property type="match status" value="1"/>
</dbReference>
<dbReference type="Pfam" id="PF00211">
    <property type="entry name" value="Guanylate_cyc"/>
    <property type="match status" value="1"/>
</dbReference>
<evidence type="ECO:0000313" key="4">
    <source>
        <dbReference type="Proteomes" id="UP000321523"/>
    </source>
</evidence>
<dbReference type="InterPro" id="IPR050697">
    <property type="entry name" value="Adenylyl/Guanylyl_Cyclase_3/4"/>
</dbReference>
<name>A0A512DHC4_9PROT</name>
<protein>
    <recommendedName>
        <fullName evidence="5">Adenylate/guanylate cyclase domain-containing protein</fullName>
    </recommendedName>
</protein>
<evidence type="ECO:0000259" key="1">
    <source>
        <dbReference type="PROSITE" id="PS50006"/>
    </source>
</evidence>
<dbReference type="InterPro" id="IPR008984">
    <property type="entry name" value="SMAD_FHA_dom_sf"/>
</dbReference>
<comment type="caution">
    <text evidence="3">The sequence shown here is derived from an EMBL/GenBank/DDBJ whole genome shotgun (WGS) entry which is preliminary data.</text>
</comment>
<dbReference type="GO" id="GO:0004016">
    <property type="term" value="F:adenylate cyclase activity"/>
    <property type="evidence" value="ECO:0007669"/>
    <property type="project" value="UniProtKB-ARBA"/>
</dbReference>
<dbReference type="Gene3D" id="3.30.70.1230">
    <property type="entry name" value="Nucleotide cyclase"/>
    <property type="match status" value="1"/>
</dbReference>
<dbReference type="InterPro" id="IPR001054">
    <property type="entry name" value="A/G_cyclase"/>
</dbReference>
<dbReference type="PANTHER" id="PTHR43081">
    <property type="entry name" value="ADENYLATE CYCLASE, TERMINAL-DIFFERENTIATION SPECIFIC-RELATED"/>
    <property type="match status" value="1"/>
</dbReference>
<dbReference type="Gene3D" id="2.60.200.20">
    <property type="match status" value="1"/>
</dbReference>
<dbReference type="SMART" id="SM00044">
    <property type="entry name" value="CYCc"/>
    <property type="match status" value="1"/>
</dbReference>
<accession>A0A512DHC4</accession>
<feature type="domain" description="Guanylate cyclase" evidence="2">
    <location>
        <begin position="10"/>
        <end position="117"/>
    </location>
</feature>
<gene>
    <name evidence="3" type="ORF">SAE02_00190</name>
</gene>
<reference evidence="3 4" key="1">
    <citation type="submission" date="2019-07" db="EMBL/GenBank/DDBJ databases">
        <title>Whole genome shotgun sequence of Skermanella aerolata NBRC 106429.</title>
        <authorList>
            <person name="Hosoyama A."/>
            <person name="Uohara A."/>
            <person name="Ohji S."/>
            <person name="Ichikawa N."/>
        </authorList>
    </citation>
    <scope>NUCLEOTIDE SEQUENCE [LARGE SCALE GENOMIC DNA]</scope>
    <source>
        <strain evidence="3 4">NBRC 106429</strain>
    </source>
</reference>
<evidence type="ECO:0000259" key="2">
    <source>
        <dbReference type="PROSITE" id="PS50125"/>
    </source>
</evidence>
<dbReference type="OrthoDB" id="54411at2"/>
<dbReference type="SUPFAM" id="SSF49879">
    <property type="entry name" value="SMAD/FHA domain"/>
    <property type="match status" value="1"/>
</dbReference>
<dbReference type="GO" id="GO:0009190">
    <property type="term" value="P:cyclic nucleotide biosynthetic process"/>
    <property type="evidence" value="ECO:0007669"/>
    <property type="project" value="InterPro"/>
</dbReference>
<dbReference type="PROSITE" id="PS50006">
    <property type="entry name" value="FHA_DOMAIN"/>
    <property type="match status" value="1"/>
</dbReference>
<proteinExistence type="predicted"/>
<organism evidence="3 4">
    <name type="scientific">Skermanella aerolata</name>
    <dbReference type="NCBI Taxonomy" id="393310"/>
    <lineage>
        <taxon>Bacteria</taxon>
        <taxon>Pseudomonadati</taxon>
        <taxon>Pseudomonadota</taxon>
        <taxon>Alphaproteobacteria</taxon>
        <taxon>Rhodospirillales</taxon>
        <taxon>Azospirillaceae</taxon>
        <taxon>Skermanella</taxon>
    </lineage>
</organism>
<keyword evidence="4" id="KW-1185">Reference proteome</keyword>
<feature type="domain" description="FHA" evidence="1">
    <location>
        <begin position="206"/>
        <end position="248"/>
    </location>
</feature>
<evidence type="ECO:0008006" key="5">
    <source>
        <dbReference type="Google" id="ProtNLM"/>
    </source>
</evidence>
<dbReference type="RefSeq" id="WP_044431391.1">
    <property type="nucleotide sequence ID" value="NZ_BJYZ01000001.1"/>
</dbReference>
<dbReference type="EMBL" id="BJYZ01000001">
    <property type="protein sequence ID" value="GEO35871.1"/>
    <property type="molecule type" value="Genomic_DNA"/>
</dbReference>
<dbReference type="SUPFAM" id="SSF55073">
    <property type="entry name" value="Nucleotide cyclase"/>
    <property type="match status" value="1"/>
</dbReference>
<dbReference type="InterPro" id="IPR000253">
    <property type="entry name" value="FHA_dom"/>
</dbReference>
<dbReference type="Pfam" id="PF00498">
    <property type="entry name" value="FHA"/>
    <property type="match status" value="1"/>
</dbReference>
<dbReference type="CDD" id="cd07302">
    <property type="entry name" value="CHD"/>
    <property type="match status" value="1"/>
</dbReference>
<sequence length="306" mass="33149">MEIRTEETMAVMFADVCDSTRLYEVLGDAAALALTGECIRQIIGIAGRYGGKLVKTMGDGALFTFVSSDDAYCTAVHVQETLRGADLKVRVGFHAGPVIVADDDVFGATVNIASRLAGLASPGEVVMSRACVNALHPAYRSNTQRLNSAVVKGSADAVEIYRTLGDPENITVAVGQFQHTLEKRLGFLTLTYQGKQSRLDGSSGSMLLGRDFGCGLIVNSDWASRRHATLEIQNSRFTLTDHSTNGTFCLDDNQRLQVLKRQATFLLTSGVISLGIDPSQNQDNLIRYQFATVERLCGDGWCPLPF</sequence>
<evidence type="ECO:0000313" key="3">
    <source>
        <dbReference type="EMBL" id="GEO35871.1"/>
    </source>
</evidence>
<dbReference type="InterPro" id="IPR029787">
    <property type="entry name" value="Nucleotide_cyclase"/>
</dbReference>
<dbReference type="Proteomes" id="UP000321523">
    <property type="component" value="Unassembled WGS sequence"/>
</dbReference>
<dbReference type="PANTHER" id="PTHR43081:SF1">
    <property type="entry name" value="ADENYLATE CYCLASE, TERMINAL-DIFFERENTIATION SPECIFIC"/>
    <property type="match status" value="1"/>
</dbReference>
<dbReference type="AlphaFoldDB" id="A0A512DHC4"/>